<feature type="domain" description="PAS" evidence="20">
    <location>
        <begin position="112"/>
        <end position="183"/>
    </location>
</feature>
<keyword evidence="23" id="KW-1185">Reference proteome</keyword>
<keyword evidence="6" id="KW-0808">Transferase</keyword>
<evidence type="ECO:0000256" key="10">
    <source>
        <dbReference type="ARBA" id="ARBA00022840"/>
    </source>
</evidence>
<dbReference type="EMBL" id="JABZEO010000001">
    <property type="protein sequence ID" value="NVZ07829.1"/>
    <property type="molecule type" value="Genomic_DNA"/>
</dbReference>
<dbReference type="PROSITE" id="PS50109">
    <property type="entry name" value="HIS_KIN"/>
    <property type="match status" value="1"/>
</dbReference>
<feature type="domain" description="Histidine kinase" evidence="18">
    <location>
        <begin position="278"/>
        <end position="504"/>
    </location>
</feature>
<keyword evidence="10" id="KW-0067">ATP-binding</keyword>
<dbReference type="Pfam" id="PF08448">
    <property type="entry name" value="PAS_4"/>
    <property type="match status" value="1"/>
</dbReference>
<dbReference type="CDD" id="cd00130">
    <property type="entry name" value="PAS"/>
    <property type="match status" value="1"/>
</dbReference>
<dbReference type="RefSeq" id="WP_176974632.1">
    <property type="nucleotide sequence ID" value="NZ_JABZEO010000001.1"/>
</dbReference>
<evidence type="ECO:0000256" key="13">
    <source>
        <dbReference type="ARBA" id="ARBA00023136"/>
    </source>
</evidence>
<feature type="domain" description="Response regulatory" evidence="19">
    <location>
        <begin position="522"/>
        <end position="641"/>
    </location>
</feature>
<evidence type="ECO:0000256" key="3">
    <source>
        <dbReference type="ARBA" id="ARBA00012438"/>
    </source>
</evidence>
<comment type="caution">
    <text evidence="22">The sequence shown here is derived from an EMBL/GenBank/DDBJ whole genome shotgun (WGS) entry which is preliminary data.</text>
</comment>
<keyword evidence="14" id="KW-0131">Cell cycle</keyword>
<dbReference type="SUPFAM" id="SSF47226">
    <property type="entry name" value="Histidine-containing phosphotransfer domain, HPT domain"/>
    <property type="match status" value="1"/>
</dbReference>
<evidence type="ECO:0000256" key="8">
    <source>
        <dbReference type="ARBA" id="ARBA00022741"/>
    </source>
</evidence>
<evidence type="ECO:0000256" key="6">
    <source>
        <dbReference type="ARBA" id="ARBA00022679"/>
    </source>
</evidence>
<dbReference type="SMART" id="SM00073">
    <property type="entry name" value="HPT"/>
    <property type="match status" value="1"/>
</dbReference>
<dbReference type="SUPFAM" id="SSF55874">
    <property type="entry name" value="ATPase domain of HSP90 chaperone/DNA topoisomerase II/histidine kinase"/>
    <property type="match status" value="1"/>
</dbReference>
<dbReference type="InterPro" id="IPR036890">
    <property type="entry name" value="HATPase_C_sf"/>
</dbReference>
<dbReference type="NCBIfam" id="TIGR00229">
    <property type="entry name" value="sensory_box"/>
    <property type="match status" value="1"/>
</dbReference>
<keyword evidence="12" id="KW-0902">Two-component regulatory system</keyword>
<dbReference type="Pfam" id="PF00072">
    <property type="entry name" value="Response_reg"/>
    <property type="match status" value="2"/>
</dbReference>
<dbReference type="Gene3D" id="3.40.50.2300">
    <property type="match status" value="2"/>
</dbReference>
<evidence type="ECO:0000259" key="19">
    <source>
        <dbReference type="PROSITE" id="PS50110"/>
    </source>
</evidence>
<keyword evidence="4" id="KW-1003">Cell membrane</keyword>
<evidence type="ECO:0000256" key="4">
    <source>
        <dbReference type="ARBA" id="ARBA00022475"/>
    </source>
</evidence>
<dbReference type="EC" id="2.7.13.3" evidence="3"/>
<evidence type="ECO:0000259" key="20">
    <source>
        <dbReference type="PROSITE" id="PS50112"/>
    </source>
</evidence>
<dbReference type="CDD" id="cd16922">
    <property type="entry name" value="HATPase_EvgS-ArcB-TorS-like"/>
    <property type="match status" value="1"/>
</dbReference>
<dbReference type="InterPro" id="IPR013656">
    <property type="entry name" value="PAS_4"/>
</dbReference>
<dbReference type="FunFam" id="3.30.565.10:FF:000010">
    <property type="entry name" value="Sensor histidine kinase RcsC"/>
    <property type="match status" value="1"/>
</dbReference>
<feature type="modified residue" description="Phosphohistidine" evidence="15">
    <location>
        <position position="875"/>
    </location>
</feature>
<evidence type="ECO:0000256" key="17">
    <source>
        <dbReference type="SAM" id="MobiDB-lite"/>
    </source>
</evidence>
<dbReference type="SMART" id="SM00448">
    <property type="entry name" value="REC"/>
    <property type="match status" value="2"/>
</dbReference>
<reference evidence="22 23" key="1">
    <citation type="submission" date="2020-06" db="EMBL/GenBank/DDBJ databases">
        <title>Whole-genome sequence of Allochromatium humboldtianum DSM 21881, type strain.</title>
        <authorList>
            <person name="Kyndt J.A."/>
            <person name="Meyer T.E."/>
        </authorList>
    </citation>
    <scope>NUCLEOTIDE SEQUENCE [LARGE SCALE GENOMIC DNA]</scope>
    <source>
        <strain evidence="22 23">DSM 21881</strain>
    </source>
</reference>
<evidence type="ECO:0000256" key="14">
    <source>
        <dbReference type="ARBA" id="ARBA00023306"/>
    </source>
</evidence>
<protein>
    <recommendedName>
        <fullName evidence="3">histidine kinase</fullName>
        <ecNumber evidence="3">2.7.13.3</ecNumber>
    </recommendedName>
</protein>
<evidence type="ECO:0000313" key="23">
    <source>
        <dbReference type="Proteomes" id="UP000592294"/>
    </source>
</evidence>
<dbReference type="Pfam" id="PF00512">
    <property type="entry name" value="HisKA"/>
    <property type="match status" value="1"/>
</dbReference>
<dbReference type="AlphaFoldDB" id="A0A850QZV7"/>
<dbReference type="FunFam" id="1.10.287.130:FF:000038">
    <property type="entry name" value="Sensory transduction histidine kinase"/>
    <property type="match status" value="1"/>
</dbReference>
<dbReference type="InterPro" id="IPR001789">
    <property type="entry name" value="Sig_transdc_resp-reg_receiver"/>
</dbReference>
<feature type="modified residue" description="4-aspartylphosphate" evidence="16">
    <location>
        <position position="717"/>
    </location>
</feature>
<dbReference type="InterPro" id="IPR003661">
    <property type="entry name" value="HisK_dim/P_dom"/>
</dbReference>
<sequence>MDPQLSIPDLFFLFAPDGTILEFRGPTDRLYVPPEHFIGKHPGEVLPSEVAALFDAHLADAARSAELVSFQYVLPMPEGPREFEARICPLGANAQFLAVVHDLTDRRRLAERERLIETMFSQTTDSIVLVDPETGRFVAFNDAVARDLGYTREEFAQLSIADIQAEHDSEEIAANIAAILNEDIGGFETRHRDKGGRLHNVEINFRRVVHEGQTLISGVWRDVTEQKRQERERLKTMRELEAYRGHLEELVATRTAELEAAKVAAEGANRAKSAFLSNMSHEIRTPMNAIIGYSHLMRQDPLTPRQIDQLNRLNDSAQHLLQIINDILDLSKIEAEKLTLEARDFEPARVVDHVFNLVADPIQAKELDVLVDLDHIPERLHGDGVRFGQILLNLVSNAVKFTERGQIAIAAYPLADPPAGESDPDALWLGWTVRDTGIGMTPEQLSRLFRAFEQADAGTTRRYGGTGLGLAISKRLTELMGGRISVTSRPGEGSEFRLEIPFAPARDPAHPDPKLEGLRGRRALVIDDHLEARTILLHLLESLGLRAEAVSSGQEGLAAVIGADGDDDPYHLVTIDWKMPDMDGLETVRRLRALHLCHHPDLLMVTAYGDQLPALPPGESIRVLAKPVTPSGLHDALVASLQGARDLPVIETPAFEQPDHAGRLHGARILVAEDNEINQEVILQLLEATGARVTLAENGLEALEMVRANAYDLVLMDVQMPVMDGLEATRAIRAEPEHRELPILAMTANAFESDRRQCIEAGMNDHLAKPIEPEQLTETLGRWLPLQAQQAEDAPRSPCDETDDDTTVPGTLVDRQTLDSIPGLDPEQGLKPLRGNLAFYLNLLGRFIDQHDEETAALTTHLARGDLDALEHDAHRLKGAAATLGAHVLRDLAYTLEQSARAHEPVERLQPLIDLLTTELDALTGHLRVVLPHSGPAQPSVPAEPPAADPDHAQLRDILPRLAELLTHHDTAVNDLFDQSRSLLRTALGEVANKLERQIRGFDYEQALETLHTILISEEDSRD</sequence>
<keyword evidence="9" id="KW-0418">Kinase</keyword>
<feature type="domain" description="Response regulatory" evidence="19">
    <location>
        <begin position="668"/>
        <end position="784"/>
    </location>
</feature>
<dbReference type="GO" id="GO:0005524">
    <property type="term" value="F:ATP binding"/>
    <property type="evidence" value="ECO:0007669"/>
    <property type="project" value="UniProtKB-KW"/>
</dbReference>
<evidence type="ECO:0000259" key="21">
    <source>
        <dbReference type="PROSITE" id="PS50894"/>
    </source>
</evidence>
<dbReference type="Proteomes" id="UP000592294">
    <property type="component" value="Unassembled WGS sequence"/>
</dbReference>
<feature type="modified residue" description="4-aspartylphosphate" evidence="16">
    <location>
        <position position="576"/>
    </location>
</feature>
<dbReference type="Pfam" id="PF02518">
    <property type="entry name" value="HATPase_c"/>
    <property type="match status" value="1"/>
</dbReference>
<evidence type="ECO:0000256" key="15">
    <source>
        <dbReference type="PROSITE-ProRule" id="PRU00110"/>
    </source>
</evidence>
<gene>
    <name evidence="22" type="ORF">HW932_00965</name>
</gene>
<dbReference type="PROSITE" id="PS50894">
    <property type="entry name" value="HPT"/>
    <property type="match status" value="1"/>
</dbReference>
<dbReference type="InterPro" id="IPR004358">
    <property type="entry name" value="Sig_transdc_His_kin-like_C"/>
</dbReference>
<feature type="region of interest" description="Disordered" evidence="17">
    <location>
        <begin position="789"/>
        <end position="809"/>
    </location>
</feature>
<evidence type="ECO:0000256" key="1">
    <source>
        <dbReference type="ARBA" id="ARBA00000085"/>
    </source>
</evidence>
<evidence type="ECO:0000256" key="16">
    <source>
        <dbReference type="PROSITE-ProRule" id="PRU00169"/>
    </source>
</evidence>
<comment type="catalytic activity">
    <reaction evidence="1">
        <text>ATP + protein L-histidine = ADP + protein N-phospho-L-histidine.</text>
        <dbReference type="EC" id="2.7.13.3"/>
    </reaction>
</comment>
<dbReference type="SMART" id="SM00387">
    <property type="entry name" value="HATPase_c"/>
    <property type="match status" value="1"/>
</dbReference>
<keyword evidence="11" id="KW-1133">Transmembrane helix</keyword>
<dbReference type="PANTHER" id="PTHR45339:SF1">
    <property type="entry name" value="HYBRID SIGNAL TRANSDUCTION HISTIDINE KINASE J"/>
    <property type="match status" value="1"/>
</dbReference>
<evidence type="ECO:0000256" key="11">
    <source>
        <dbReference type="ARBA" id="ARBA00022989"/>
    </source>
</evidence>
<dbReference type="InterPro" id="IPR008207">
    <property type="entry name" value="Sig_transdc_His_kin_Hpt_dom"/>
</dbReference>
<evidence type="ECO:0000259" key="18">
    <source>
        <dbReference type="PROSITE" id="PS50109"/>
    </source>
</evidence>
<dbReference type="InterPro" id="IPR000014">
    <property type="entry name" value="PAS"/>
</dbReference>
<keyword evidence="7" id="KW-0812">Transmembrane</keyword>
<dbReference type="GO" id="GO:0000155">
    <property type="term" value="F:phosphorelay sensor kinase activity"/>
    <property type="evidence" value="ECO:0007669"/>
    <property type="project" value="InterPro"/>
</dbReference>
<evidence type="ECO:0000256" key="5">
    <source>
        <dbReference type="ARBA" id="ARBA00022553"/>
    </source>
</evidence>
<dbReference type="SMART" id="SM00388">
    <property type="entry name" value="HisKA"/>
    <property type="match status" value="1"/>
</dbReference>
<dbReference type="InterPro" id="IPR011006">
    <property type="entry name" value="CheY-like_superfamily"/>
</dbReference>
<dbReference type="InterPro" id="IPR003594">
    <property type="entry name" value="HATPase_dom"/>
</dbReference>
<dbReference type="CDD" id="cd00082">
    <property type="entry name" value="HisKA"/>
    <property type="match status" value="1"/>
</dbReference>
<evidence type="ECO:0000256" key="2">
    <source>
        <dbReference type="ARBA" id="ARBA00004651"/>
    </source>
</evidence>
<dbReference type="SUPFAM" id="SSF55785">
    <property type="entry name" value="PYP-like sensor domain (PAS domain)"/>
    <property type="match status" value="2"/>
</dbReference>
<dbReference type="Gene3D" id="1.20.120.160">
    <property type="entry name" value="HPT domain"/>
    <property type="match status" value="1"/>
</dbReference>
<evidence type="ECO:0000256" key="9">
    <source>
        <dbReference type="ARBA" id="ARBA00022777"/>
    </source>
</evidence>
<feature type="domain" description="HPt" evidence="21">
    <location>
        <begin position="836"/>
        <end position="930"/>
    </location>
</feature>
<dbReference type="Pfam" id="PF13426">
    <property type="entry name" value="PAS_9"/>
    <property type="match status" value="1"/>
</dbReference>
<dbReference type="PANTHER" id="PTHR45339">
    <property type="entry name" value="HYBRID SIGNAL TRANSDUCTION HISTIDINE KINASE J"/>
    <property type="match status" value="1"/>
</dbReference>
<dbReference type="PRINTS" id="PR00344">
    <property type="entry name" value="BCTRLSENSOR"/>
</dbReference>
<dbReference type="SUPFAM" id="SSF52172">
    <property type="entry name" value="CheY-like"/>
    <property type="match status" value="2"/>
</dbReference>
<organism evidence="22 23">
    <name type="scientific">Allochromatium humboldtianum</name>
    <dbReference type="NCBI Taxonomy" id="504901"/>
    <lineage>
        <taxon>Bacteria</taxon>
        <taxon>Pseudomonadati</taxon>
        <taxon>Pseudomonadota</taxon>
        <taxon>Gammaproteobacteria</taxon>
        <taxon>Chromatiales</taxon>
        <taxon>Chromatiaceae</taxon>
        <taxon>Allochromatium</taxon>
    </lineage>
</organism>
<dbReference type="PROSITE" id="PS50112">
    <property type="entry name" value="PAS"/>
    <property type="match status" value="1"/>
</dbReference>
<comment type="subcellular location">
    <subcellularLocation>
        <location evidence="2">Cell membrane</location>
        <topology evidence="2">Multi-pass membrane protein</topology>
    </subcellularLocation>
</comment>
<evidence type="ECO:0000256" key="12">
    <source>
        <dbReference type="ARBA" id="ARBA00023012"/>
    </source>
</evidence>
<dbReference type="Pfam" id="PF01627">
    <property type="entry name" value="Hpt"/>
    <property type="match status" value="1"/>
</dbReference>
<dbReference type="InterPro" id="IPR005467">
    <property type="entry name" value="His_kinase_dom"/>
</dbReference>
<name>A0A850QZV7_9GAMM</name>
<dbReference type="Gene3D" id="3.30.565.10">
    <property type="entry name" value="Histidine kinase-like ATPase, C-terminal domain"/>
    <property type="match status" value="1"/>
</dbReference>
<dbReference type="InterPro" id="IPR035965">
    <property type="entry name" value="PAS-like_dom_sf"/>
</dbReference>
<dbReference type="Gene3D" id="1.10.287.130">
    <property type="match status" value="1"/>
</dbReference>
<keyword evidence="13" id="KW-0472">Membrane</keyword>
<dbReference type="Gene3D" id="3.30.450.20">
    <property type="entry name" value="PAS domain"/>
    <property type="match status" value="2"/>
</dbReference>
<dbReference type="CDD" id="cd00088">
    <property type="entry name" value="HPT"/>
    <property type="match status" value="1"/>
</dbReference>
<dbReference type="GO" id="GO:0005886">
    <property type="term" value="C:plasma membrane"/>
    <property type="evidence" value="ECO:0007669"/>
    <property type="project" value="UniProtKB-SubCell"/>
</dbReference>
<proteinExistence type="predicted"/>
<dbReference type="SMART" id="SM00091">
    <property type="entry name" value="PAS"/>
    <property type="match status" value="1"/>
</dbReference>
<dbReference type="InterPro" id="IPR036641">
    <property type="entry name" value="HPT_dom_sf"/>
</dbReference>
<dbReference type="CDD" id="cd17546">
    <property type="entry name" value="REC_hyHK_CKI1_RcsC-like"/>
    <property type="match status" value="2"/>
</dbReference>
<evidence type="ECO:0000313" key="22">
    <source>
        <dbReference type="EMBL" id="NVZ07829.1"/>
    </source>
</evidence>
<dbReference type="SUPFAM" id="SSF47384">
    <property type="entry name" value="Homodimeric domain of signal transducing histidine kinase"/>
    <property type="match status" value="1"/>
</dbReference>
<keyword evidence="8" id="KW-0547">Nucleotide-binding</keyword>
<evidence type="ECO:0000256" key="7">
    <source>
        <dbReference type="ARBA" id="ARBA00022692"/>
    </source>
</evidence>
<dbReference type="PROSITE" id="PS50110">
    <property type="entry name" value="RESPONSE_REGULATORY"/>
    <property type="match status" value="2"/>
</dbReference>
<accession>A0A850QZV7</accession>
<keyword evidence="5 16" id="KW-0597">Phosphoprotein</keyword>
<dbReference type="InterPro" id="IPR036097">
    <property type="entry name" value="HisK_dim/P_sf"/>
</dbReference>